<accession>A0ABU2G0Z1</accession>
<feature type="transmembrane region" description="Helical" evidence="1">
    <location>
        <begin position="42"/>
        <end position="65"/>
    </location>
</feature>
<keyword evidence="1" id="KW-0472">Membrane</keyword>
<dbReference type="EMBL" id="JAMQOQ010000002">
    <property type="protein sequence ID" value="MDS0294450.1"/>
    <property type="molecule type" value="Genomic_DNA"/>
</dbReference>
<keyword evidence="1" id="KW-0812">Transmembrane</keyword>
<organism evidence="2 3">
    <name type="scientific">Halogeometricum luteum</name>
    <dbReference type="NCBI Taxonomy" id="2950537"/>
    <lineage>
        <taxon>Archaea</taxon>
        <taxon>Methanobacteriati</taxon>
        <taxon>Methanobacteriota</taxon>
        <taxon>Stenosarchaea group</taxon>
        <taxon>Halobacteria</taxon>
        <taxon>Halobacteriales</taxon>
        <taxon>Haloferacaceae</taxon>
        <taxon>Halogeometricum</taxon>
    </lineage>
</organism>
<dbReference type="RefSeq" id="WP_310928281.1">
    <property type="nucleotide sequence ID" value="NZ_JAMQOQ010000002.1"/>
</dbReference>
<feature type="transmembrane region" description="Helical" evidence="1">
    <location>
        <begin position="14"/>
        <end position="35"/>
    </location>
</feature>
<gene>
    <name evidence="2" type="ORF">NDI79_09725</name>
</gene>
<dbReference type="Proteomes" id="UP001254813">
    <property type="component" value="Unassembled WGS sequence"/>
</dbReference>
<evidence type="ECO:0000256" key="1">
    <source>
        <dbReference type="SAM" id="Phobius"/>
    </source>
</evidence>
<sequence length="77" mass="8020">MTYLISGFVSVDGYVLALGPALAVVAYVLTVDLLYEKGIVQAAAISLGTWTVSFAILYAAAYLGYSSFRALGVPPGL</sequence>
<evidence type="ECO:0000313" key="3">
    <source>
        <dbReference type="Proteomes" id="UP001254813"/>
    </source>
</evidence>
<evidence type="ECO:0000313" key="2">
    <source>
        <dbReference type="EMBL" id="MDS0294450.1"/>
    </source>
</evidence>
<name>A0ABU2G0Z1_9EURY</name>
<proteinExistence type="predicted"/>
<keyword evidence="3" id="KW-1185">Reference proteome</keyword>
<keyword evidence="1" id="KW-1133">Transmembrane helix</keyword>
<reference evidence="2 3" key="1">
    <citation type="submission" date="2022-06" db="EMBL/GenBank/DDBJ databases">
        <title>Halogeometricum sp. a new haloarchaeum isolate from saline soil.</title>
        <authorList>
            <person name="Strakova D."/>
            <person name="Galisteo C."/>
            <person name="Sanchez-Porro C."/>
            <person name="Ventosa A."/>
        </authorList>
    </citation>
    <scope>NUCLEOTIDE SEQUENCE [LARGE SCALE GENOMIC DNA]</scope>
    <source>
        <strain evidence="3">S3BR25-2</strain>
    </source>
</reference>
<comment type="caution">
    <text evidence="2">The sequence shown here is derived from an EMBL/GenBank/DDBJ whole genome shotgun (WGS) entry which is preliminary data.</text>
</comment>
<protein>
    <submittedName>
        <fullName evidence="2">Uncharacterized protein</fullName>
    </submittedName>
</protein>